<dbReference type="RefSeq" id="WP_238713769.1">
    <property type="nucleotide sequence ID" value="NZ_JAEPBH010000021.1"/>
</dbReference>
<evidence type="ECO:0000313" key="1">
    <source>
        <dbReference type="EMBL" id="MBK4715541.1"/>
    </source>
</evidence>
<dbReference type="AlphaFoldDB" id="A0A8K0V2E7"/>
<dbReference type="Proteomes" id="UP000659047">
    <property type="component" value="Unassembled WGS sequence"/>
</dbReference>
<protein>
    <recommendedName>
        <fullName evidence="3">Tail fiber protein</fullName>
    </recommendedName>
</protein>
<dbReference type="EMBL" id="JAEPBH010000021">
    <property type="protein sequence ID" value="MBK4715541.1"/>
    <property type="molecule type" value="Genomic_DNA"/>
</dbReference>
<evidence type="ECO:0008006" key="3">
    <source>
        <dbReference type="Google" id="ProtNLM"/>
    </source>
</evidence>
<comment type="caution">
    <text evidence="1">The sequence shown here is derived from an EMBL/GenBank/DDBJ whole genome shotgun (WGS) entry which is preliminary data.</text>
</comment>
<proteinExistence type="predicted"/>
<sequence>MFHLDNNSGVSSMPAVGAMQDNTTRWFTEGAGNQSPSWPGQDWFNIVQAELLNVLTESGITPVKTQFNQLAVAIKAIVNKNALLRDNLLSEIKALGVNSQAIARINLGLGTAALADVQTSKDDDTSGRLLKVGSAISVRGLSYGPDIAGRTDFNTAPSNSVTFVYSGAANSPGLAGSVVDFSGLSGNYSIQIAAGYTTGKTLKFRARNGDTKQWNPWYEVFHTGRPPTAANVGALPIIGGSLTGALYVGTTPKKSSAQFTVKTITDSNSSGDGQTHIAYNSGTDTAPIYHHYFRGRGATNITTEAGCNVSTTLAVGTTITAKKTITPGDYANFDARYYTRTQADARYIQDIDHTAPVEKQFYDGQPYTNTHATDGAYLANIRFVGGMSNVGWFIIRYTRKKINGTWYTLS</sequence>
<keyword evidence="2" id="KW-1185">Reference proteome</keyword>
<evidence type="ECO:0000313" key="2">
    <source>
        <dbReference type="Proteomes" id="UP000659047"/>
    </source>
</evidence>
<accession>A0A8K0V2E7</accession>
<organism evidence="1 2">
    <name type="scientific">Tenebrionibacter intestinalis</name>
    <dbReference type="NCBI Taxonomy" id="2799638"/>
    <lineage>
        <taxon>Bacteria</taxon>
        <taxon>Pseudomonadati</taxon>
        <taxon>Pseudomonadota</taxon>
        <taxon>Gammaproteobacteria</taxon>
        <taxon>Enterobacterales</taxon>
        <taxon>Enterobacteriaceae</taxon>
        <taxon>Tenebrionibacter/Tenebrionicola group</taxon>
        <taxon>Tenebrionibacter</taxon>
    </lineage>
</organism>
<reference evidence="1" key="1">
    <citation type="submission" date="2021-01" db="EMBL/GenBank/DDBJ databases">
        <title>Intestinitalea alba gen. nov., sp. nov., a novel genus of the family Enterobacteriaceae, isolated from the gut of the plastic-eating mealworm Tenebrio molitor L.</title>
        <authorList>
            <person name="Yang Y."/>
        </authorList>
    </citation>
    <scope>NUCLEOTIDE SEQUENCE</scope>
    <source>
        <strain evidence="1">BIT-L3</strain>
    </source>
</reference>
<name>A0A8K0V2E7_9ENTR</name>
<gene>
    <name evidence="1" type="ORF">JJB97_09385</name>
</gene>